<comment type="caution">
    <text evidence="1">The sequence shown here is derived from an EMBL/GenBank/DDBJ whole genome shotgun (WGS) entry which is preliminary data.</text>
</comment>
<name>A0A2P5CJU5_PARAD</name>
<dbReference type="EMBL" id="JXTB01000122">
    <property type="protein sequence ID" value="PON61292.1"/>
    <property type="molecule type" value="Genomic_DNA"/>
</dbReference>
<reference evidence="2" key="1">
    <citation type="submission" date="2016-06" db="EMBL/GenBank/DDBJ databases">
        <title>Parallel loss of symbiosis genes in relatives of nitrogen-fixing non-legume Parasponia.</title>
        <authorList>
            <person name="Van Velzen R."/>
            <person name="Holmer R."/>
            <person name="Bu F."/>
            <person name="Rutten L."/>
            <person name="Van Zeijl A."/>
            <person name="Liu W."/>
            <person name="Santuari L."/>
            <person name="Cao Q."/>
            <person name="Sharma T."/>
            <person name="Shen D."/>
            <person name="Roswanjaya Y."/>
            <person name="Wardhani T."/>
            <person name="Kalhor M.S."/>
            <person name="Jansen J."/>
            <person name="Van den Hoogen J."/>
            <person name="Gungor B."/>
            <person name="Hartog M."/>
            <person name="Hontelez J."/>
            <person name="Verver J."/>
            <person name="Yang W.-C."/>
            <person name="Schijlen E."/>
            <person name="Repin R."/>
            <person name="Schilthuizen M."/>
            <person name="Schranz E."/>
            <person name="Heidstra R."/>
            <person name="Miyata K."/>
            <person name="Fedorova E."/>
            <person name="Kohlen W."/>
            <person name="Bisseling T."/>
            <person name="Smit S."/>
            <person name="Geurts R."/>
        </authorList>
    </citation>
    <scope>NUCLEOTIDE SEQUENCE [LARGE SCALE GENOMIC DNA]</scope>
    <source>
        <strain evidence="2">cv. WU1-14</strain>
    </source>
</reference>
<gene>
    <name evidence="1" type="ORF">PanWU01x14_146690</name>
</gene>
<protein>
    <submittedName>
        <fullName evidence="1">Uncharacterized protein</fullName>
    </submittedName>
</protein>
<dbReference type="Proteomes" id="UP000237105">
    <property type="component" value="Unassembled WGS sequence"/>
</dbReference>
<keyword evidence="2" id="KW-1185">Reference proteome</keyword>
<evidence type="ECO:0000313" key="1">
    <source>
        <dbReference type="EMBL" id="PON61292.1"/>
    </source>
</evidence>
<sequence length="74" mass="8568">MYSPEIVNHPVYNLRTEYLFPPDFFRRSRVEITVISPITVAWFPPSPMARVCQGRDLDKSPLCQDGLPLTHTYS</sequence>
<organism evidence="1 2">
    <name type="scientific">Parasponia andersonii</name>
    <name type="common">Sponia andersonii</name>
    <dbReference type="NCBI Taxonomy" id="3476"/>
    <lineage>
        <taxon>Eukaryota</taxon>
        <taxon>Viridiplantae</taxon>
        <taxon>Streptophyta</taxon>
        <taxon>Embryophyta</taxon>
        <taxon>Tracheophyta</taxon>
        <taxon>Spermatophyta</taxon>
        <taxon>Magnoliopsida</taxon>
        <taxon>eudicotyledons</taxon>
        <taxon>Gunneridae</taxon>
        <taxon>Pentapetalae</taxon>
        <taxon>rosids</taxon>
        <taxon>fabids</taxon>
        <taxon>Rosales</taxon>
        <taxon>Cannabaceae</taxon>
        <taxon>Parasponia</taxon>
    </lineage>
</organism>
<evidence type="ECO:0000313" key="2">
    <source>
        <dbReference type="Proteomes" id="UP000237105"/>
    </source>
</evidence>
<proteinExistence type="predicted"/>
<accession>A0A2P5CJU5</accession>
<dbReference type="AlphaFoldDB" id="A0A2P5CJU5"/>